<name>A0A2K8T4A4_9NOSO</name>
<accession>A0A2K8T4A4</accession>
<reference evidence="1 2" key="1">
    <citation type="submission" date="2017-11" db="EMBL/GenBank/DDBJ databases">
        <title>Complete genome of a free-living desiccation-tolerant cyanobacterium and its photosynthetic adaptation to extreme terrestrial habitat.</title>
        <authorList>
            <person name="Shang J."/>
        </authorList>
    </citation>
    <scope>NUCLEOTIDE SEQUENCE [LARGE SCALE GENOMIC DNA]</scope>
    <source>
        <strain evidence="1 2">CCNUN1</strain>
    </source>
</reference>
<evidence type="ECO:0000313" key="2">
    <source>
        <dbReference type="Proteomes" id="UP000232003"/>
    </source>
</evidence>
<gene>
    <name evidence="1" type="ORF">COO91_08674</name>
</gene>
<organism evidence="1 2">
    <name type="scientific">Nostoc flagelliforme CCNUN1</name>
    <dbReference type="NCBI Taxonomy" id="2038116"/>
    <lineage>
        <taxon>Bacteria</taxon>
        <taxon>Bacillati</taxon>
        <taxon>Cyanobacteriota</taxon>
        <taxon>Cyanophyceae</taxon>
        <taxon>Nostocales</taxon>
        <taxon>Nostocaceae</taxon>
        <taxon>Nostoc</taxon>
    </lineage>
</organism>
<protein>
    <submittedName>
        <fullName evidence="1">Uncharacterized protein</fullName>
    </submittedName>
</protein>
<dbReference type="RefSeq" id="WP_100902516.1">
    <property type="nucleotide sequence ID" value="NZ_CAWNNC010000001.1"/>
</dbReference>
<evidence type="ECO:0000313" key="1">
    <source>
        <dbReference type="EMBL" id="AUB42534.1"/>
    </source>
</evidence>
<dbReference type="KEGG" id="nfl:COO91_08674"/>
<dbReference type="EMBL" id="CP024785">
    <property type="protein sequence ID" value="AUB42534.1"/>
    <property type="molecule type" value="Genomic_DNA"/>
</dbReference>
<keyword evidence="2" id="KW-1185">Reference proteome</keyword>
<dbReference type="Proteomes" id="UP000232003">
    <property type="component" value="Chromosome"/>
</dbReference>
<dbReference type="AlphaFoldDB" id="A0A2K8T4A4"/>
<sequence>MLENLNFSFSVLNKLKLCSTNIISGIGSYFDSATPQKLIGVAEPKYESGDVCVSVARRRHRLSVNPSYDRELQRSHNYKSLQKIKRFAQSELQQCLGGENFNTPTFTQSSENL</sequence>
<proteinExistence type="predicted"/>